<dbReference type="AlphaFoldDB" id="A0A9Q4C435"/>
<proteinExistence type="predicted"/>
<comment type="caution">
    <text evidence="2">The sequence shown here is derived from an EMBL/GenBank/DDBJ whole genome shotgun (WGS) entry which is preliminary data.</text>
</comment>
<dbReference type="InterPro" id="IPR005358">
    <property type="entry name" value="Puta_zinc/iron-chelating_dom"/>
</dbReference>
<feature type="region of interest" description="Disordered" evidence="1">
    <location>
        <begin position="171"/>
        <end position="203"/>
    </location>
</feature>
<reference evidence="2" key="1">
    <citation type="submission" date="2022-09" db="EMBL/GenBank/DDBJ databases">
        <title>Haloadaptaus new haloarchaeum isolated from saline soil.</title>
        <authorList>
            <person name="Duran-Viseras A."/>
            <person name="Sanchez-Porro C."/>
            <person name="Ventosa A."/>
        </authorList>
    </citation>
    <scope>NUCLEOTIDE SEQUENCE</scope>
    <source>
        <strain evidence="2">F3-133</strain>
    </source>
</reference>
<protein>
    <submittedName>
        <fullName evidence="2">YkgJ family cysteine cluster protein</fullName>
    </submittedName>
</protein>
<dbReference type="Proteomes" id="UP001149411">
    <property type="component" value="Unassembled WGS sequence"/>
</dbReference>
<keyword evidence="3" id="KW-1185">Reference proteome</keyword>
<evidence type="ECO:0000313" key="3">
    <source>
        <dbReference type="Proteomes" id="UP001149411"/>
    </source>
</evidence>
<dbReference type="PANTHER" id="PTHR35866">
    <property type="entry name" value="PUTATIVE-RELATED"/>
    <property type="match status" value="1"/>
</dbReference>
<dbReference type="Pfam" id="PF03692">
    <property type="entry name" value="CxxCxxCC"/>
    <property type="match status" value="1"/>
</dbReference>
<feature type="compositionally biased region" description="Basic and acidic residues" evidence="1">
    <location>
        <begin position="191"/>
        <end position="203"/>
    </location>
</feature>
<organism evidence="2 3">
    <name type="scientific">Halorutilus salinus</name>
    <dbReference type="NCBI Taxonomy" id="2487751"/>
    <lineage>
        <taxon>Archaea</taxon>
        <taxon>Methanobacteriati</taxon>
        <taxon>Methanobacteriota</taxon>
        <taxon>Stenosarchaea group</taxon>
        <taxon>Halobacteria</taxon>
        <taxon>Halorutilales</taxon>
        <taxon>Halorutilaceae</taxon>
        <taxon>Halorutilus</taxon>
    </lineage>
</organism>
<sequence>MTVEDARALDIESLADAVESVGFECTDCGECCTSGDEPLAVTVFPDERRRLAGAVGASPDDVTEPSPFGDEETFEWTVRRDACGDCFFHEGDACSVYDARPAVCRTYPFAVRFDAVDEAENAERTVEIDDGTDATLVVGECEGTGRGITRDKALELAREVKERTVKEEREARRTVERYEPVEPPDGAVVVHDSEGAHTVENDG</sequence>
<feature type="compositionally biased region" description="Basic and acidic residues" evidence="1">
    <location>
        <begin position="171"/>
        <end position="180"/>
    </location>
</feature>
<name>A0A9Q4C435_9EURY</name>
<gene>
    <name evidence="2" type="ORF">EGH25_05965</name>
</gene>
<dbReference type="PANTHER" id="PTHR35866:SF2">
    <property type="entry name" value="YKGJ FAMILY CYSTEINE CLUSTER PROTEIN"/>
    <property type="match status" value="1"/>
</dbReference>
<accession>A0A9Q4C435</accession>
<dbReference type="EMBL" id="RKLV01000005">
    <property type="protein sequence ID" value="MCX2818893.1"/>
    <property type="molecule type" value="Genomic_DNA"/>
</dbReference>
<evidence type="ECO:0000313" key="2">
    <source>
        <dbReference type="EMBL" id="MCX2818893.1"/>
    </source>
</evidence>
<dbReference type="RefSeq" id="WP_266086735.1">
    <property type="nucleotide sequence ID" value="NZ_RKLV01000005.1"/>
</dbReference>
<evidence type="ECO:0000256" key="1">
    <source>
        <dbReference type="SAM" id="MobiDB-lite"/>
    </source>
</evidence>